<keyword evidence="4" id="KW-1185">Reference proteome</keyword>
<dbReference type="GO" id="GO:0006351">
    <property type="term" value="P:DNA-templated transcription"/>
    <property type="evidence" value="ECO:0007669"/>
    <property type="project" value="InterPro"/>
</dbReference>
<dbReference type="InterPro" id="IPR012906">
    <property type="entry name" value="PaaX-like_N"/>
</dbReference>
<dbReference type="Proteomes" id="UP000053791">
    <property type="component" value="Unassembled WGS sequence"/>
</dbReference>
<gene>
    <name evidence="3" type="ORF">AVO45_04325</name>
</gene>
<accession>A0A0X3TXA6</accession>
<comment type="caution">
    <text evidence="3">The sequence shown here is derived from an EMBL/GenBank/DDBJ whole genome shotgun (WGS) entry which is preliminary data.</text>
</comment>
<dbReference type="Gene3D" id="1.10.10.10">
    <property type="entry name" value="Winged helix-like DNA-binding domain superfamily/Winged helix DNA-binding domain"/>
    <property type="match status" value="1"/>
</dbReference>
<feature type="domain" description="Transcriptional repressor PaaX-like C-terminal" evidence="2">
    <location>
        <begin position="189"/>
        <end position="249"/>
    </location>
</feature>
<dbReference type="InterPro" id="IPR013225">
    <property type="entry name" value="PaaX_C"/>
</dbReference>
<dbReference type="RefSeq" id="WP_068345399.1">
    <property type="nucleotide sequence ID" value="NZ_LQBQ01000012.1"/>
</dbReference>
<dbReference type="PANTHER" id="PTHR30319:SF1">
    <property type="entry name" value="TRANSCRIPTIONAL REPRESSOR PAAX"/>
    <property type="match status" value="1"/>
</dbReference>
<name>A0A0X3TXA6_9RHOB</name>
<sequence length="267" mass="30151">MTNVFSWFDAAVAELADPQNQRVWSIIVSLFGDLAQERGAKISGGALTRIIEPMGIKPEAIRVALHRLRKDGWIESTRSGRASMHFLTEFGRAQSAQVTPRIYDRDPETPETWHLLIAEDGPGIHTLDDLMLTRHYTAIGRNVALGAGPLPRNCDDLVAFEVTARAVPDWLRERLCPQDLREACTSLRDAARHAFETRPGDWQPSPLETATLRTLIVHRWRRVVLRHPDLPPVFFPPDWAGQECRAEVFRLLDTLPRPSPAQVNSFT</sequence>
<proteinExistence type="predicted"/>
<evidence type="ECO:0000313" key="4">
    <source>
        <dbReference type="Proteomes" id="UP000053791"/>
    </source>
</evidence>
<protein>
    <submittedName>
        <fullName evidence="3">PaaX family transcriptional regulator</fullName>
    </submittedName>
</protein>
<dbReference type="Pfam" id="PF07848">
    <property type="entry name" value="PaaX"/>
    <property type="match status" value="1"/>
</dbReference>
<evidence type="ECO:0000259" key="1">
    <source>
        <dbReference type="Pfam" id="PF07848"/>
    </source>
</evidence>
<feature type="domain" description="Transcriptional repressor PaaX-like N-terminal" evidence="1">
    <location>
        <begin position="24"/>
        <end position="89"/>
    </location>
</feature>
<dbReference type="PIRSF" id="PIRSF020623">
    <property type="entry name" value="PaaX"/>
    <property type="match status" value="1"/>
</dbReference>
<dbReference type="InterPro" id="IPR036390">
    <property type="entry name" value="WH_DNA-bd_sf"/>
</dbReference>
<dbReference type="AlphaFoldDB" id="A0A0X3TXA6"/>
<evidence type="ECO:0000259" key="2">
    <source>
        <dbReference type="Pfam" id="PF08223"/>
    </source>
</evidence>
<dbReference type="Gene3D" id="1.20.58.1460">
    <property type="match status" value="1"/>
</dbReference>
<dbReference type="Gene3D" id="3.30.70.2670">
    <property type="match status" value="1"/>
</dbReference>
<evidence type="ECO:0000313" key="3">
    <source>
        <dbReference type="EMBL" id="KUJ80292.1"/>
    </source>
</evidence>
<dbReference type="InterPro" id="IPR011965">
    <property type="entry name" value="PaaX_trns_reg"/>
</dbReference>
<dbReference type="InterPro" id="IPR036388">
    <property type="entry name" value="WH-like_DNA-bd_sf"/>
</dbReference>
<dbReference type="SUPFAM" id="SSF46785">
    <property type="entry name" value="Winged helix' DNA-binding domain"/>
    <property type="match status" value="1"/>
</dbReference>
<organism evidence="3 4">
    <name type="scientific">Ruegeria marisrubri</name>
    <dbReference type="NCBI Taxonomy" id="1685379"/>
    <lineage>
        <taxon>Bacteria</taxon>
        <taxon>Pseudomonadati</taxon>
        <taxon>Pseudomonadota</taxon>
        <taxon>Alphaproteobacteria</taxon>
        <taxon>Rhodobacterales</taxon>
        <taxon>Roseobacteraceae</taxon>
        <taxon>Ruegeria</taxon>
    </lineage>
</organism>
<dbReference type="EMBL" id="LQBQ01000012">
    <property type="protein sequence ID" value="KUJ80292.1"/>
    <property type="molecule type" value="Genomic_DNA"/>
</dbReference>
<reference evidence="3 4" key="1">
    <citation type="submission" date="2015-12" db="EMBL/GenBank/DDBJ databases">
        <authorList>
            <person name="Shamseldin A."/>
            <person name="Moawad H."/>
            <person name="Abd El-Rahim W.M."/>
            <person name="Sadowsky M.J."/>
        </authorList>
    </citation>
    <scope>NUCLEOTIDE SEQUENCE [LARGE SCALE GENOMIC DNA]</scope>
    <source>
        <strain evidence="3 4">ZGT118</strain>
    </source>
</reference>
<dbReference type="OrthoDB" id="2270427at2"/>
<dbReference type="STRING" id="1685379.AVO45_04325"/>
<dbReference type="PANTHER" id="PTHR30319">
    <property type="entry name" value="PHENYLACETIC ACID REGULATOR-RELATED TRANSCRIPTIONAL REPRESSOR"/>
    <property type="match status" value="1"/>
</dbReference>
<dbReference type="Pfam" id="PF08223">
    <property type="entry name" value="PaaX_C"/>
    <property type="match status" value="1"/>
</dbReference>